<dbReference type="FunFam" id="3.10.290.10:FF:000003">
    <property type="entry name" value="Pseudouridine synthase"/>
    <property type="match status" value="1"/>
</dbReference>
<evidence type="ECO:0000256" key="3">
    <source>
        <dbReference type="ARBA" id="ARBA00023235"/>
    </source>
</evidence>
<dbReference type="InterPro" id="IPR002942">
    <property type="entry name" value="S4_RNA-bd"/>
</dbReference>
<dbReference type="Pfam" id="PF01479">
    <property type="entry name" value="S4"/>
    <property type="match status" value="1"/>
</dbReference>
<dbReference type="STRING" id="1423802.FC56_GL000521"/>
<dbReference type="PATRIC" id="fig|1423802.4.peg.532"/>
<sequence length="241" mass="27075">MSERLQKVIAQAGIASRRKAETLITAGRVQVNGVTVTELGTKVDSKDTVTVNGVPITKEQLVYYLFYKPRGVVTTVSDDKKRKTVLDYFEEVPERIYPVGRLDYDTSGLLLLTNDGELDNRLTHPKYEFEKNYVAKVKGIISNNDLKQLRLGVMVDGKKSAPAKSKLIRTDKENKTSIVGLTIHEGRNHQVKKMLAAVSHPVMKLSRESYGFLDLKGLNPGEWRRLRPHEVEELKKATGLA</sequence>
<dbReference type="InterPro" id="IPR020094">
    <property type="entry name" value="TruA/RsuA/RluB/E/F_N"/>
</dbReference>
<dbReference type="AlphaFoldDB" id="A0A0R2CZZ5"/>
<evidence type="ECO:0000313" key="8">
    <source>
        <dbReference type="Proteomes" id="UP000051256"/>
    </source>
</evidence>
<dbReference type="Pfam" id="PF00849">
    <property type="entry name" value="PseudoU_synth_2"/>
    <property type="match status" value="1"/>
</dbReference>
<dbReference type="PANTHER" id="PTHR47683:SF2">
    <property type="entry name" value="RNA-BINDING S4 DOMAIN-CONTAINING PROTEIN"/>
    <property type="match status" value="1"/>
</dbReference>
<dbReference type="Gene3D" id="3.30.70.1560">
    <property type="entry name" value="Alpha-L RNA-binding motif"/>
    <property type="match status" value="1"/>
</dbReference>
<evidence type="ECO:0000259" key="6">
    <source>
        <dbReference type="SMART" id="SM00363"/>
    </source>
</evidence>
<dbReference type="SUPFAM" id="SSF55120">
    <property type="entry name" value="Pseudouridine synthase"/>
    <property type="match status" value="1"/>
</dbReference>
<dbReference type="SUPFAM" id="SSF55174">
    <property type="entry name" value="Alpha-L RNA-binding motif"/>
    <property type="match status" value="1"/>
</dbReference>
<evidence type="ECO:0000256" key="4">
    <source>
        <dbReference type="PROSITE-ProRule" id="PRU00182"/>
    </source>
</evidence>
<dbReference type="SMART" id="SM00363">
    <property type="entry name" value="S4"/>
    <property type="match status" value="1"/>
</dbReference>
<dbReference type="CDD" id="cd02870">
    <property type="entry name" value="PseudoU_synth_RsuA_like"/>
    <property type="match status" value="1"/>
</dbReference>
<evidence type="ECO:0000256" key="1">
    <source>
        <dbReference type="ARBA" id="ARBA00008348"/>
    </source>
</evidence>
<dbReference type="PANTHER" id="PTHR47683">
    <property type="entry name" value="PSEUDOURIDINE SYNTHASE FAMILY PROTEIN-RELATED"/>
    <property type="match status" value="1"/>
</dbReference>
<dbReference type="FunFam" id="3.30.70.580:FF:000005">
    <property type="entry name" value="Pseudouridine synthase"/>
    <property type="match status" value="1"/>
</dbReference>
<reference evidence="7 8" key="1">
    <citation type="journal article" date="2015" name="Genome Announc.">
        <title>Expanding the biotechnology potential of lactobacilli through comparative genomics of 213 strains and associated genera.</title>
        <authorList>
            <person name="Sun Z."/>
            <person name="Harris H.M."/>
            <person name="McCann A."/>
            <person name="Guo C."/>
            <person name="Argimon S."/>
            <person name="Zhang W."/>
            <person name="Yang X."/>
            <person name="Jeffery I.B."/>
            <person name="Cooney J.C."/>
            <person name="Kagawa T.F."/>
            <person name="Liu W."/>
            <person name="Song Y."/>
            <person name="Salvetti E."/>
            <person name="Wrobel A."/>
            <person name="Rasinkangas P."/>
            <person name="Parkhill J."/>
            <person name="Rea M.C."/>
            <person name="O'Sullivan O."/>
            <person name="Ritari J."/>
            <person name="Douillard F.P."/>
            <person name="Paul Ross R."/>
            <person name="Yang R."/>
            <person name="Briner A.E."/>
            <person name="Felis G.E."/>
            <person name="de Vos W.M."/>
            <person name="Barrangou R."/>
            <person name="Klaenhammer T.R."/>
            <person name="Caufield P.W."/>
            <person name="Cui Y."/>
            <person name="Zhang H."/>
            <person name="O'Toole P.W."/>
        </authorList>
    </citation>
    <scope>NUCLEOTIDE SEQUENCE [LARGE SCALE GENOMIC DNA]</scope>
    <source>
        <strain evidence="7 8">DSM 24302</strain>
    </source>
</reference>
<proteinExistence type="inferred from homology"/>
<dbReference type="EC" id="5.4.99.-" evidence="5"/>
<dbReference type="EMBL" id="AYZR01000008">
    <property type="protein sequence ID" value="KRM93803.1"/>
    <property type="molecule type" value="Genomic_DNA"/>
</dbReference>
<dbReference type="GO" id="GO:0000455">
    <property type="term" value="P:enzyme-directed rRNA pseudouridine synthesis"/>
    <property type="evidence" value="ECO:0007669"/>
    <property type="project" value="UniProtKB-ARBA"/>
</dbReference>
<dbReference type="PROSITE" id="PS01149">
    <property type="entry name" value="PSI_RSU"/>
    <property type="match status" value="1"/>
</dbReference>
<feature type="domain" description="RNA-binding S4" evidence="6">
    <location>
        <begin position="3"/>
        <end position="62"/>
    </location>
</feature>
<comment type="similarity">
    <text evidence="1 5">Belongs to the pseudouridine synthase RsuA family.</text>
</comment>
<dbReference type="InterPro" id="IPR020103">
    <property type="entry name" value="PsdUridine_synth_cat_dom_sf"/>
</dbReference>
<dbReference type="InterPro" id="IPR050343">
    <property type="entry name" value="RsuA_PseudoU_synthase"/>
</dbReference>
<dbReference type="GO" id="GO:0120159">
    <property type="term" value="F:rRNA pseudouridine synthase activity"/>
    <property type="evidence" value="ECO:0007669"/>
    <property type="project" value="UniProtKB-ARBA"/>
</dbReference>
<dbReference type="CDD" id="cd00165">
    <property type="entry name" value="S4"/>
    <property type="match status" value="1"/>
</dbReference>
<dbReference type="NCBIfam" id="TIGR00093">
    <property type="entry name" value="pseudouridine synthase"/>
    <property type="match status" value="1"/>
</dbReference>
<dbReference type="PROSITE" id="PS50889">
    <property type="entry name" value="S4"/>
    <property type="match status" value="1"/>
</dbReference>
<dbReference type="GO" id="GO:0003723">
    <property type="term" value="F:RNA binding"/>
    <property type="evidence" value="ECO:0007669"/>
    <property type="project" value="UniProtKB-KW"/>
</dbReference>
<dbReference type="InterPro" id="IPR042092">
    <property type="entry name" value="PsdUridine_s_RsuA/RluB/E/F_cat"/>
</dbReference>
<evidence type="ECO:0000256" key="2">
    <source>
        <dbReference type="ARBA" id="ARBA00022884"/>
    </source>
</evidence>
<dbReference type="RefSeq" id="WP_056978308.1">
    <property type="nucleotide sequence ID" value="NZ_AYZR01000008.1"/>
</dbReference>
<comment type="caution">
    <text evidence="7">The sequence shown here is derived from an EMBL/GenBank/DDBJ whole genome shotgun (WGS) entry which is preliminary data.</text>
</comment>
<dbReference type="Gene3D" id="3.30.70.580">
    <property type="entry name" value="Pseudouridine synthase I, catalytic domain, N-terminal subdomain"/>
    <property type="match status" value="1"/>
</dbReference>
<dbReference type="GO" id="GO:0005829">
    <property type="term" value="C:cytosol"/>
    <property type="evidence" value="ECO:0007669"/>
    <property type="project" value="UniProtKB-ARBA"/>
</dbReference>
<dbReference type="InterPro" id="IPR000748">
    <property type="entry name" value="PsdUridine_synth_RsuA/RluB/E/F"/>
</dbReference>
<keyword evidence="3 5" id="KW-0413">Isomerase</keyword>
<organism evidence="7 8">
    <name type="scientific">Lentilactobacillus senioris DSM 24302 = JCM 17472</name>
    <dbReference type="NCBI Taxonomy" id="1423802"/>
    <lineage>
        <taxon>Bacteria</taxon>
        <taxon>Bacillati</taxon>
        <taxon>Bacillota</taxon>
        <taxon>Bacilli</taxon>
        <taxon>Lactobacillales</taxon>
        <taxon>Lactobacillaceae</taxon>
        <taxon>Lentilactobacillus</taxon>
    </lineage>
</organism>
<dbReference type="InterPro" id="IPR036986">
    <property type="entry name" value="S4_RNA-bd_sf"/>
</dbReference>
<name>A0A0R2CZZ5_9LACO</name>
<dbReference type="InterPro" id="IPR018496">
    <property type="entry name" value="PsdUridine_synth_RsuA/RluB_CS"/>
</dbReference>
<gene>
    <name evidence="7" type="ORF">FC56_GL000521</name>
</gene>
<accession>A0A0R2CZZ5</accession>
<protein>
    <recommendedName>
        <fullName evidence="5">Pseudouridine synthase</fullName>
        <ecNumber evidence="5">5.4.99.-</ecNumber>
    </recommendedName>
</protein>
<dbReference type="InterPro" id="IPR006145">
    <property type="entry name" value="PsdUridine_synth_RsuA/RluA"/>
</dbReference>
<dbReference type="Gene3D" id="3.10.290.10">
    <property type="entry name" value="RNA-binding S4 domain"/>
    <property type="match status" value="1"/>
</dbReference>
<evidence type="ECO:0000256" key="5">
    <source>
        <dbReference type="RuleBase" id="RU003887"/>
    </source>
</evidence>
<keyword evidence="8" id="KW-1185">Reference proteome</keyword>
<dbReference type="Proteomes" id="UP000051256">
    <property type="component" value="Unassembled WGS sequence"/>
</dbReference>
<evidence type="ECO:0000313" key="7">
    <source>
        <dbReference type="EMBL" id="KRM93803.1"/>
    </source>
</evidence>
<dbReference type="FunFam" id="3.30.70.1560:FF:000001">
    <property type="entry name" value="Pseudouridine synthase"/>
    <property type="match status" value="1"/>
</dbReference>
<keyword evidence="2 4" id="KW-0694">RNA-binding</keyword>